<evidence type="ECO:0000256" key="1">
    <source>
        <dbReference type="ARBA" id="ARBA00006484"/>
    </source>
</evidence>
<dbReference type="SUPFAM" id="SSF51735">
    <property type="entry name" value="NAD(P)-binding Rossmann-fold domains"/>
    <property type="match status" value="1"/>
</dbReference>
<proteinExistence type="inferred from homology"/>
<sequence>MATYEIKGKIALITGGANGIGLAYVKELLKHGLKGIAIVDVATNGNSVADELNKQYGDGTAIFIQANVINKAELSAAFEKALAQFKTLDIVINNAGIMYDADWEKEIALNCNAVVEGSLLAIKHFGKNNGGKGGVVANIASILGLQKLSGCPIYTGTKHFVVGLTRSFGSEYYWNLTGIKFVTMCPGVTDTPLISEANRFALQGYPKLGEVLGNELGSLPPQPTSNVAEGMITLITKGENGSVWVSEGGKPIYEVAIPDRQTLRKN</sequence>
<dbReference type="FunFam" id="3.40.50.720:FF:000149">
    <property type="entry name" value="15-hydroxyprostaglandin dehydrogenase [NAD(+)]"/>
    <property type="match status" value="1"/>
</dbReference>
<gene>
    <name evidence="4" type="ORF">ABEB36_003757</name>
</gene>
<organism evidence="4 5">
    <name type="scientific">Hypothenemus hampei</name>
    <name type="common">Coffee berry borer</name>
    <dbReference type="NCBI Taxonomy" id="57062"/>
    <lineage>
        <taxon>Eukaryota</taxon>
        <taxon>Metazoa</taxon>
        <taxon>Ecdysozoa</taxon>
        <taxon>Arthropoda</taxon>
        <taxon>Hexapoda</taxon>
        <taxon>Insecta</taxon>
        <taxon>Pterygota</taxon>
        <taxon>Neoptera</taxon>
        <taxon>Endopterygota</taxon>
        <taxon>Coleoptera</taxon>
        <taxon>Polyphaga</taxon>
        <taxon>Cucujiformia</taxon>
        <taxon>Curculionidae</taxon>
        <taxon>Scolytinae</taxon>
        <taxon>Hypothenemus</taxon>
    </lineage>
</organism>
<evidence type="ECO:0000313" key="4">
    <source>
        <dbReference type="EMBL" id="KAL1508943.1"/>
    </source>
</evidence>
<name>A0ABD1F121_HYPHA</name>
<dbReference type="PANTHER" id="PTHR44229:SF8">
    <property type="entry name" value="ALCOHOL DEHYDROGENASE-RELATED"/>
    <property type="match status" value="1"/>
</dbReference>
<dbReference type="InterPro" id="IPR036291">
    <property type="entry name" value="NAD(P)-bd_dom_sf"/>
</dbReference>
<comment type="caution">
    <text evidence="4">The sequence shown here is derived from an EMBL/GenBank/DDBJ whole genome shotgun (WGS) entry which is preliminary data.</text>
</comment>
<dbReference type="Pfam" id="PF00106">
    <property type="entry name" value="adh_short"/>
    <property type="match status" value="1"/>
</dbReference>
<dbReference type="PANTHER" id="PTHR44229">
    <property type="entry name" value="15-HYDROXYPROSTAGLANDIN DEHYDROGENASE [NAD(+)]"/>
    <property type="match status" value="1"/>
</dbReference>
<dbReference type="PROSITE" id="PS00061">
    <property type="entry name" value="ADH_SHORT"/>
    <property type="match status" value="1"/>
</dbReference>
<dbReference type="Proteomes" id="UP001566132">
    <property type="component" value="Unassembled WGS sequence"/>
</dbReference>
<keyword evidence="2" id="KW-0560">Oxidoreductase</keyword>
<dbReference type="Gene3D" id="3.40.50.720">
    <property type="entry name" value="NAD(P)-binding Rossmann-like Domain"/>
    <property type="match status" value="1"/>
</dbReference>
<dbReference type="GO" id="GO:0016491">
    <property type="term" value="F:oxidoreductase activity"/>
    <property type="evidence" value="ECO:0007669"/>
    <property type="project" value="UniProtKB-KW"/>
</dbReference>
<dbReference type="PRINTS" id="PR00081">
    <property type="entry name" value="GDHRDH"/>
</dbReference>
<protein>
    <recommendedName>
        <fullName evidence="6">15-hydroxyprostaglandin dehydrogenase [NAD(+)]-like</fullName>
    </recommendedName>
</protein>
<dbReference type="InterPro" id="IPR002347">
    <property type="entry name" value="SDR_fam"/>
</dbReference>
<accession>A0ABD1F121</accession>
<evidence type="ECO:0000313" key="5">
    <source>
        <dbReference type="Proteomes" id="UP001566132"/>
    </source>
</evidence>
<evidence type="ECO:0000256" key="2">
    <source>
        <dbReference type="ARBA" id="ARBA00023002"/>
    </source>
</evidence>
<dbReference type="InterPro" id="IPR020904">
    <property type="entry name" value="Sc_DH/Rdtase_CS"/>
</dbReference>
<dbReference type="PRINTS" id="PR00080">
    <property type="entry name" value="SDRFAMILY"/>
</dbReference>
<evidence type="ECO:0000256" key="3">
    <source>
        <dbReference type="RuleBase" id="RU000363"/>
    </source>
</evidence>
<comment type="similarity">
    <text evidence="1 3">Belongs to the short-chain dehydrogenases/reductases (SDR) family.</text>
</comment>
<keyword evidence="5" id="KW-1185">Reference proteome</keyword>
<dbReference type="AlphaFoldDB" id="A0ABD1F121"/>
<reference evidence="4 5" key="1">
    <citation type="submission" date="2024-05" db="EMBL/GenBank/DDBJ databases">
        <title>Genetic variation in Jamaican populations of the coffee berry borer (Hypothenemus hampei).</title>
        <authorList>
            <person name="Errbii M."/>
            <person name="Myrie A."/>
        </authorList>
    </citation>
    <scope>NUCLEOTIDE SEQUENCE [LARGE SCALE GENOMIC DNA]</scope>
    <source>
        <strain evidence="4">JA-Hopewell-2020-01-JO</strain>
        <tissue evidence="4">Whole body</tissue>
    </source>
</reference>
<dbReference type="EMBL" id="JBDJPC010000003">
    <property type="protein sequence ID" value="KAL1508943.1"/>
    <property type="molecule type" value="Genomic_DNA"/>
</dbReference>
<evidence type="ECO:0008006" key="6">
    <source>
        <dbReference type="Google" id="ProtNLM"/>
    </source>
</evidence>